<evidence type="ECO:0000256" key="4">
    <source>
        <dbReference type="ARBA" id="ARBA00023163"/>
    </source>
</evidence>
<dbReference type="Gene3D" id="3.30.390.60">
    <property type="entry name" value="Heat-inducible transcription repressor hrca homolog, domain 3"/>
    <property type="match status" value="1"/>
</dbReference>
<keyword evidence="10" id="KW-1185">Reference proteome</keyword>
<dbReference type="FunFam" id="1.10.10.10:FF:000049">
    <property type="entry name" value="Heat-inducible transcription repressor HrcA"/>
    <property type="match status" value="1"/>
</dbReference>
<evidence type="ECO:0000256" key="2">
    <source>
        <dbReference type="ARBA" id="ARBA00023015"/>
    </source>
</evidence>
<dbReference type="PANTHER" id="PTHR34824:SF1">
    <property type="entry name" value="HEAT-INDUCIBLE TRANSCRIPTION REPRESSOR HRCA"/>
    <property type="match status" value="1"/>
</dbReference>
<evidence type="ECO:0000256" key="1">
    <source>
        <dbReference type="ARBA" id="ARBA00022491"/>
    </source>
</evidence>
<dbReference type="Pfam" id="PF03444">
    <property type="entry name" value="WHD_HrcA"/>
    <property type="match status" value="1"/>
</dbReference>
<dbReference type="Pfam" id="PF01628">
    <property type="entry name" value="HrcA"/>
    <property type="match status" value="1"/>
</dbReference>
<dbReference type="OrthoDB" id="9783139at2"/>
<evidence type="ECO:0000256" key="5">
    <source>
        <dbReference type="ARBA" id="ARBA00055319"/>
    </source>
</evidence>
<dbReference type="GO" id="GO:0003677">
    <property type="term" value="F:DNA binding"/>
    <property type="evidence" value="ECO:0007669"/>
    <property type="project" value="InterPro"/>
</dbReference>
<dbReference type="InterPro" id="IPR023120">
    <property type="entry name" value="WHTH_transcript_rep_HrcA_IDD"/>
</dbReference>
<dbReference type="HAMAP" id="MF_00081">
    <property type="entry name" value="HrcA"/>
    <property type="match status" value="1"/>
</dbReference>
<dbReference type="AlphaFoldDB" id="A0A3M8CMD9"/>
<comment type="caution">
    <text evidence="9">The sequence shown here is derived from an EMBL/GenBank/DDBJ whole genome shotgun (WGS) entry which is preliminary data.</text>
</comment>
<protein>
    <recommendedName>
        <fullName evidence="6">Heat-inducible transcription repressor HrcA</fullName>
    </recommendedName>
</protein>
<keyword evidence="2 6" id="KW-0805">Transcription regulation</keyword>
<dbReference type="Gene3D" id="3.30.450.40">
    <property type="match status" value="1"/>
</dbReference>
<evidence type="ECO:0000259" key="8">
    <source>
        <dbReference type="Pfam" id="PF03444"/>
    </source>
</evidence>
<evidence type="ECO:0000313" key="9">
    <source>
        <dbReference type="EMBL" id="RNB76854.1"/>
    </source>
</evidence>
<dbReference type="SUPFAM" id="SSF46785">
    <property type="entry name" value="Winged helix' DNA-binding domain"/>
    <property type="match status" value="1"/>
</dbReference>
<feature type="domain" description="Winged helix-turn-helix transcription repressor HrcA DNA-binding" evidence="8">
    <location>
        <begin position="1"/>
        <end position="72"/>
    </location>
</feature>
<sequence>MLSDRQQLILNAIVDNYIHTAEPVGSRTISKREDIGFSSATIRNEMSDLEELGYLEQPHTSAGRVPSTKGYRFYVDNLIQPHLLNEEDLVKLKQLFAEQIFHAEQVVEYTAQILTQLTNYTAIVLGPEIFEHKLRNVQIVPLNEAQAVAIVVTHTGRVENKLIDLPEGIGASEIEQLVNLLNHRLADVPLWQLRQRLYQEISGEMKRHTEQYEEMLQILDQSLIQEETERVCLRGATKILNQPEFRDVDKVKDILELLEQNDQLLHLLGGQANGLTVRIGQENQLDAIKQCSIITTSYSLGGKPVGMVGILGPTRMEYGRVITVLNHLTEGLSRMLTSQFEK</sequence>
<accession>A0A3M8CMD9</accession>
<keyword evidence="1 6" id="KW-0678">Repressor</keyword>
<evidence type="ECO:0000256" key="6">
    <source>
        <dbReference type="HAMAP-Rule" id="MF_00081"/>
    </source>
</evidence>
<dbReference type="PIRSF" id="PIRSF005485">
    <property type="entry name" value="HrcA"/>
    <property type="match status" value="1"/>
</dbReference>
<dbReference type="PANTHER" id="PTHR34824">
    <property type="entry name" value="HEAT-INDUCIBLE TRANSCRIPTION REPRESSOR HRCA"/>
    <property type="match status" value="1"/>
</dbReference>
<keyword evidence="3 6" id="KW-0346">Stress response</keyword>
<dbReference type="InterPro" id="IPR021153">
    <property type="entry name" value="HrcA_C"/>
</dbReference>
<dbReference type="NCBIfam" id="TIGR00331">
    <property type="entry name" value="hrcA"/>
    <property type="match status" value="1"/>
</dbReference>
<evidence type="ECO:0000313" key="10">
    <source>
        <dbReference type="Proteomes" id="UP000282028"/>
    </source>
</evidence>
<evidence type="ECO:0000259" key="7">
    <source>
        <dbReference type="Pfam" id="PF01628"/>
    </source>
</evidence>
<comment type="function">
    <text evidence="5 6">Negative regulator of class I heat shock genes (grpE-dnaK-dnaJ and groELS operons). Prevents heat-shock induction of these operons.</text>
</comment>
<dbReference type="InterPro" id="IPR005104">
    <property type="entry name" value="WHTH_HrcA_DNA-bd"/>
</dbReference>
<dbReference type="InterPro" id="IPR036390">
    <property type="entry name" value="WH_DNA-bd_sf"/>
</dbReference>
<gene>
    <name evidence="6 9" type="primary">hrcA</name>
    <name evidence="9" type="ORF">EDM52_01260</name>
</gene>
<comment type="similarity">
    <text evidence="6">Belongs to the HrcA family.</text>
</comment>
<organism evidence="9 10">
    <name type="scientific">Brevibacillus invocatus</name>
    <dbReference type="NCBI Taxonomy" id="173959"/>
    <lineage>
        <taxon>Bacteria</taxon>
        <taxon>Bacillati</taxon>
        <taxon>Bacillota</taxon>
        <taxon>Bacilli</taxon>
        <taxon>Bacillales</taxon>
        <taxon>Paenibacillaceae</taxon>
        <taxon>Brevibacillus</taxon>
    </lineage>
</organism>
<reference evidence="9 10" key="1">
    <citation type="submission" date="2018-10" db="EMBL/GenBank/DDBJ databases">
        <title>Phylogenomics of Brevibacillus.</title>
        <authorList>
            <person name="Dunlap C."/>
        </authorList>
    </citation>
    <scope>NUCLEOTIDE SEQUENCE [LARGE SCALE GENOMIC DNA]</scope>
    <source>
        <strain evidence="9 10">JCM 12215</strain>
    </source>
</reference>
<name>A0A3M8CMD9_9BACL</name>
<dbReference type="InterPro" id="IPR029016">
    <property type="entry name" value="GAF-like_dom_sf"/>
</dbReference>
<feature type="domain" description="Heat-inducible transcription repressor HrcA C-terminal" evidence="7">
    <location>
        <begin position="104"/>
        <end position="322"/>
    </location>
</feature>
<dbReference type="Proteomes" id="UP000282028">
    <property type="component" value="Unassembled WGS sequence"/>
</dbReference>
<dbReference type="InterPro" id="IPR002571">
    <property type="entry name" value="HrcA"/>
</dbReference>
<proteinExistence type="inferred from homology"/>
<dbReference type="SUPFAM" id="SSF55781">
    <property type="entry name" value="GAF domain-like"/>
    <property type="match status" value="1"/>
</dbReference>
<dbReference type="GO" id="GO:0045892">
    <property type="term" value="P:negative regulation of DNA-templated transcription"/>
    <property type="evidence" value="ECO:0007669"/>
    <property type="project" value="UniProtKB-UniRule"/>
</dbReference>
<dbReference type="Gene3D" id="1.10.10.10">
    <property type="entry name" value="Winged helix-like DNA-binding domain superfamily/Winged helix DNA-binding domain"/>
    <property type="match status" value="1"/>
</dbReference>
<keyword evidence="4 6" id="KW-0804">Transcription</keyword>
<dbReference type="InterPro" id="IPR036388">
    <property type="entry name" value="WH-like_DNA-bd_sf"/>
</dbReference>
<dbReference type="RefSeq" id="WP_122907216.1">
    <property type="nucleotide sequence ID" value="NZ_CBCSBE010000011.1"/>
</dbReference>
<dbReference type="EMBL" id="RHHR01000003">
    <property type="protein sequence ID" value="RNB76854.1"/>
    <property type="molecule type" value="Genomic_DNA"/>
</dbReference>
<evidence type="ECO:0000256" key="3">
    <source>
        <dbReference type="ARBA" id="ARBA00023016"/>
    </source>
</evidence>